<comment type="caution">
    <text evidence="1">The sequence shown here is derived from an EMBL/GenBank/DDBJ whole genome shotgun (WGS) entry which is preliminary data.</text>
</comment>
<organism evidence="1 2">
    <name type="scientific">Mikania micrantha</name>
    <name type="common">bitter vine</name>
    <dbReference type="NCBI Taxonomy" id="192012"/>
    <lineage>
        <taxon>Eukaryota</taxon>
        <taxon>Viridiplantae</taxon>
        <taxon>Streptophyta</taxon>
        <taxon>Embryophyta</taxon>
        <taxon>Tracheophyta</taxon>
        <taxon>Spermatophyta</taxon>
        <taxon>Magnoliopsida</taxon>
        <taxon>eudicotyledons</taxon>
        <taxon>Gunneridae</taxon>
        <taxon>Pentapetalae</taxon>
        <taxon>asterids</taxon>
        <taxon>campanulids</taxon>
        <taxon>Asterales</taxon>
        <taxon>Asteraceae</taxon>
        <taxon>Asteroideae</taxon>
        <taxon>Heliantheae alliance</taxon>
        <taxon>Eupatorieae</taxon>
        <taxon>Mikania</taxon>
    </lineage>
</organism>
<accession>A0A5N6L839</accession>
<sequence length="109" mass="12218">MCSSSIPPVIPVIPCAALPIEIRVNMKNEDTYGSRRNHRSFTSNLEFSPIHLIIVVHTVKRRTAANIYGFRIMEVDDMLQPPIKNAMLDRSIPAASNPLIFAQTAPSRF</sequence>
<dbReference type="EMBL" id="SZYD01002522">
    <property type="protein sequence ID" value="KAC9462863.1"/>
    <property type="molecule type" value="Genomic_DNA"/>
</dbReference>
<evidence type="ECO:0000313" key="2">
    <source>
        <dbReference type="Proteomes" id="UP000326396"/>
    </source>
</evidence>
<evidence type="ECO:0000313" key="1">
    <source>
        <dbReference type="EMBL" id="KAC9462863.1"/>
    </source>
</evidence>
<name>A0A5N6L839_9ASTR</name>
<protein>
    <submittedName>
        <fullName evidence="1">Uncharacterized protein</fullName>
    </submittedName>
</protein>
<proteinExistence type="predicted"/>
<gene>
    <name evidence="1" type="ORF">E3N88_45786</name>
</gene>
<reference evidence="1 2" key="1">
    <citation type="submission" date="2019-05" db="EMBL/GenBank/DDBJ databases">
        <title>Mikania micrantha, genome provides insights into the molecular mechanism of rapid growth.</title>
        <authorList>
            <person name="Liu B."/>
        </authorList>
    </citation>
    <scope>NUCLEOTIDE SEQUENCE [LARGE SCALE GENOMIC DNA]</scope>
    <source>
        <strain evidence="1">NLD-2019</strain>
        <tissue evidence="1">Leaf</tissue>
    </source>
</reference>
<dbReference type="AlphaFoldDB" id="A0A5N6L839"/>
<keyword evidence="2" id="KW-1185">Reference proteome</keyword>
<dbReference type="Proteomes" id="UP000326396">
    <property type="component" value="Unassembled WGS sequence"/>
</dbReference>